<evidence type="ECO:0000313" key="4">
    <source>
        <dbReference type="Proteomes" id="UP001341281"/>
    </source>
</evidence>
<accession>A0AAQ3UU24</accession>
<organism evidence="2 4">
    <name type="scientific">Paspalum notatum var. saurae</name>
    <dbReference type="NCBI Taxonomy" id="547442"/>
    <lineage>
        <taxon>Eukaryota</taxon>
        <taxon>Viridiplantae</taxon>
        <taxon>Streptophyta</taxon>
        <taxon>Embryophyta</taxon>
        <taxon>Tracheophyta</taxon>
        <taxon>Spermatophyta</taxon>
        <taxon>Magnoliopsida</taxon>
        <taxon>Liliopsida</taxon>
        <taxon>Poales</taxon>
        <taxon>Poaceae</taxon>
        <taxon>PACMAD clade</taxon>
        <taxon>Panicoideae</taxon>
        <taxon>Andropogonodae</taxon>
        <taxon>Paspaleae</taxon>
        <taxon>Paspalinae</taxon>
        <taxon>Paspalum</taxon>
    </lineage>
</organism>
<keyword evidence="4" id="KW-1185">Reference proteome</keyword>
<dbReference type="EMBL" id="CP144754">
    <property type="protein sequence ID" value="WVZ98463.1"/>
    <property type="molecule type" value="Genomic_DNA"/>
</dbReference>
<dbReference type="AlphaFoldDB" id="A0AAQ3UU24"/>
<dbReference type="EMBL" id="CP144754">
    <property type="protein sequence ID" value="WVZ98473.1"/>
    <property type="molecule type" value="Genomic_DNA"/>
</dbReference>
<protein>
    <submittedName>
        <fullName evidence="2">Uncharacterized protein</fullName>
    </submittedName>
</protein>
<sequence>MASPHNQTKFTMGSSSSNSSDVPLPATLRPLHVTDTDEEDENVKQLKEIASLSQTATGRPAKHRFKP</sequence>
<evidence type="ECO:0000313" key="2">
    <source>
        <dbReference type="EMBL" id="WVZ98463.1"/>
    </source>
</evidence>
<proteinExistence type="predicted"/>
<feature type="compositionally biased region" description="Polar residues" evidence="1">
    <location>
        <begin position="1"/>
        <end position="13"/>
    </location>
</feature>
<reference evidence="2 4" key="1">
    <citation type="submission" date="2024-02" db="EMBL/GenBank/DDBJ databases">
        <title>High-quality chromosome-scale genome assembly of Pensacola bahiagrass (Paspalum notatum Flugge var. saurae).</title>
        <authorList>
            <person name="Vega J.M."/>
            <person name="Podio M."/>
            <person name="Orjuela J."/>
            <person name="Siena L.A."/>
            <person name="Pessino S.C."/>
            <person name="Combes M.C."/>
            <person name="Mariac C."/>
            <person name="Albertini E."/>
            <person name="Pupilli F."/>
            <person name="Ortiz J.P.A."/>
            <person name="Leblanc O."/>
        </authorList>
    </citation>
    <scope>NUCLEOTIDE SEQUENCE [LARGE SCALE GENOMIC DNA]</scope>
    <source>
        <strain evidence="2">R1</strain>
        <tissue evidence="2">Leaf</tissue>
    </source>
</reference>
<evidence type="ECO:0000256" key="1">
    <source>
        <dbReference type="SAM" id="MobiDB-lite"/>
    </source>
</evidence>
<gene>
    <name evidence="2" type="ORF">U9M48_043905</name>
    <name evidence="3" type="ORF">U9M48_043913</name>
</gene>
<dbReference type="Proteomes" id="UP001341281">
    <property type="component" value="Chromosome 10"/>
</dbReference>
<name>A0AAQ3UU24_PASNO</name>
<feature type="region of interest" description="Disordered" evidence="1">
    <location>
        <begin position="1"/>
        <end position="30"/>
    </location>
</feature>
<evidence type="ECO:0000313" key="3">
    <source>
        <dbReference type="EMBL" id="WVZ98473.1"/>
    </source>
</evidence>